<dbReference type="InterPro" id="IPR036047">
    <property type="entry name" value="F-box-like_dom_sf"/>
</dbReference>
<name>A0AAN9BGR3_9CAEN</name>
<dbReference type="InterPro" id="IPR001810">
    <property type="entry name" value="F-box_dom"/>
</dbReference>
<keyword evidence="1" id="KW-0833">Ubl conjugation pathway</keyword>
<dbReference type="InterPro" id="IPR006553">
    <property type="entry name" value="Leu-rich_rpt_Cys-con_subtyp"/>
</dbReference>
<dbReference type="Pfam" id="PF12937">
    <property type="entry name" value="F-box-like"/>
    <property type="match status" value="1"/>
</dbReference>
<evidence type="ECO:0000256" key="1">
    <source>
        <dbReference type="ARBA" id="ARBA00022786"/>
    </source>
</evidence>
<dbReference type="SUPFAM" id="SSF81383">
    <property type="entry name" value="F-box domain"/>
    <property type="match status" value="1"/>
</dbReference>
<organism evidence="3 4">
    <name type="scientific">Littorina saxatilis</name>
    <dbReference type="NCBI Taxonomy" id="31220"/>
    <lineage>
        <taxon>Eukaryota</taxon>
        <taxon>Metazoa</taxon>
        <taxon>Spiralia</taxon>
        <taxon>Lophotrochozoa</taxon>
        <taxon>Mollusca</taxon>
        <taxon>Gastropoda</taxon>
        <taxon>Caenogastropoda</taxon>
        <taxon>Littorinimorpha</taxon>
        <taxon>Littorinoidea</taxon>
        <taxon>Littorinidae</taxon>
        <taxon>Littorina</taxon>
    </lineage>
</organism>
<accession>A0AAN9BGR3</accession>
<comment type="caution">
    <text evidence="3">The sequence shown here is derived from an EMBL/GenBank/DDBJ whole genome shotgun (WGS) entry which is preliminary data.</text>
</comment>
<proteinExistence type="predicted"/>
<sequence length="643" mass="72524">MLVQGTPLFKNDKNGNPMGDPDPTNLALLAKTAIIGYQINDLPDEILVRIFGYLHPIQHELPILAVVCCKWRRLLASSGRLWRDLYVDPRGYRYWHFSLLCCIFRQYGQHVQRLTWFEHSPVYESVFSLIPRLSNLRHLRLPILWTRAVVDSLQPLCRLEHVQINGGFSLSDEDLARVGNSFPELKVVSINACWKITANGMRDFLGSLPKLESLKLKINSGLPLSDVRSEHAMREGARIVQMVADSPWAALVSVLCLHFVPIEMDELWTVVKRMTNLKKLSVSNCEHLHGIRLVSDSLQKFYLFNLWNVLFVSVEAEDLRHVTIDQGLESLEHLQIRSPKLRRACINGGNVLRTLNLKGGKLSFLELSNCEELDMRTVRDTLFKNPRLVVLKVGCLAVDSLLLEENLVPSLQEVCLLGDFSCEAVHVRAPCLRLFHTEADNDIITLNHIYITANHLCKVALVGMPALKTLTVQCVSVDSIELNLCSDDQLVLDSCVIQALGSIGFLRLFDCKVNLLSVSTPLARTVVLYRCHMTDYVLQMALHGCPNIAHLNLEKCRNITQVGVEALPLKFLNLFGCRDVHRLELDCPQLLAINLGQCPNVRLYVGGVEQDLADLCGRGVQIVLPGDSIRWTHDYPPQLYVCS</sequence>
<dbReference type="GO" id="GO:0031146">
    <property type="term" value="P:SCF-dependent proteasomal ubiquitin-dependent protein catabolic process"/>
    <property type="evidence" value="ECO:0007669"/>
    <property type="project" value="TreeGrafter"/>
</dbReference>
<dbReference type="GO" id="GO:0019005">
    <property type="term" value="C:SCF ubiquitin ligase complex"/>
    <property type="evidence" value="ECO:0007669"/>
    <property type="project" value="TreeGrafter"/>
</dbReference>
<gene>
    <name evidence="3" type="ORF">V1264_019181</name>
</gene>
<evidence type="ECO:0000313" key="4">
    <source>
        <dbReference type="Proteomes" id="UP001374579"/>
    </source>
</evidence>
<dbReference type="SMART" id="SM00367">
    <property type="entry name" value="LRR_CC"/>
    <property type="match status" value="3"/>
</dbReference>
<reference evidence="3 4" key="1">
    <citation type="submission" date="2024-02" db="EMBL/GenBank/DDBJ databases">
        <title>Chromosome-scale genome assembly of the rough periwinkle Littorina saxatilis.</title>
        <authorList>
            <person name="De Jode A."/>
            <person name="Faria R."/>
            <person name="Formenti G."/>
            <person name="Sims Y."/>
            <person name="Smith T.P."/>
            <person name="Tracey A."/>
            <person name="Wood J.M.D."/>
            <person name="Zagrodzka Z.B."/>
            <person name="Johannesson K."/>
            <person name="Butlin R.K."/>
            <person name="Leder E.H."/>
        </authorList>
    </citation>
    <scope>NUCLEOTIDE SEQUENCE [LARGE SCALE GENOMIC DNA]</scope>
    <source>
        <strain evidence="3">Snail1</strain>
        <tissue evidence="3">Muscle</tissue>
    </source>
</reference>
<feature type="domain" description="F-box" evidence="2">
    <location>
        <begin position="36"/>
        <end position="85"/>
    </location>
</feature>
<evidence type="ECO:0000313" key="3">
    <source>
        <dbReference type="EMBL" id="KAK7104469.1"/>
    </source>
</evidence>
<keyword evidence="4" id="KW-1185">Reference proteome</keyword>
<dbReference type="AlphaFoldDB" id="A0AAN9BGR3"/>
<protein>
    <recommendedName>
        <fullName evidence="2">F-box domain-containing protein</fullName>
    </recommendedName>
</protein>
<dbReference type="Gene3D" id="3.80.10.10">
    <property type="entry name" value="Ribonuclease Inhibitor"/>
    <property type="match status" value="2"/>
</dbReference>
<dbReference type="SUPFAM" id="SSF52047">
    <property type="entry name" value="RNI-like"/>
    <property type="match status" value="1"/>
</dbReference>
<evidence type="ECO:0000259" key="2">
    <source>
        <dbReference type="PROSITE" id="PS50181"/>
    </source>
</evidence>
<dbReference type="InterPro" id="IPR032675">
    <property type="entry name" value="LRR_dom_sf"/>
</dbReference>
<dbReference type="Proteomes" id="UP001374579">
    <property type="component" value="Unassembled WGS sequence"/>
</dbReference>
<dbReference type="EMBL" id="JBAMIC010000008">
    <property type="protein sequence ID" value="KAK7104469.1"/>
    <property type="molecule type" value="Genomic_DNA"/>
</dbReference>
<dbReference type="PANTHER" id="PTHR13318">
    <property type="entry name" value="PARTNER OF PAIRED, ISOFORM B-RELATED"/>
    <property type="match status" value="1"/>
</dbReference>
<dbReference type="PROSITE" id="PS50181">
    <property type="entry name" value="FBOX"/>
    <property type="match status" value="1"/>
</dbReference>